<dbReference type="AlphaFoldDB" id="A0A382LS00"/>
<gene>
    <name evidence="1" type="ORF">METZ01_LOCUS291389</name>
</gene>
<evidence type="ECO:0000313" key="1">
    <source>
        <dbReference type="EMBL" id="SVC38535.1"/>
    </source>
</evidence>
<sequence>MRIPKILDRLSFGYLHNPTLPRHFPYNE</sequence>
<protein>
    <submittedName>
        <fullName evidence="1">Uncharacterized protein</fullName>
    </submittedName>
</protein>
<accession>A0A382LS00</accession>
<name>A0A382LS00_9ZZZZ</name>
<reference evidence="1" key="1">
    <citation type="submission" date="2018-05" db="EMBL/GenBank/DDBJ databases">
        <authorList>
            <person name="Lanie J.A."/>
            <person name="Ng W.-L."/>
            <person name="Kazmierczak K.M."/>
            <person name="Andrzejewski T.M."/>
            <person name="Davidsen T.M."/>
            <person name="Wayne K.J."/>
            <person name="Tettelin H."/>
            <person name="Glass J.I."/>
            <person name="Rusch D."/>
            <person name="Podicherti R."/>
            <person name="Tsui H.-C.T."/>
            <person name="Winkler M.E."/>
        </authorList>
    </citation>
    <scope>NUCLEOTIDE SEQUENCE</scope>
</reference>
<proteinExistence type="predicted"/>
<dbReference type="EMBL" id="UINC01088376">
    <property type="protein sequence ID" value="SVC38535.1"/>
    <property type="molecule type" value="Genomic_DNA"/>
</dbReference>
<organism evidence="1">
    <name type="scientific">marine metagenome</name>
    <dbReference type="NCBI Taxonomy" id="408172"/>
    <lineage>
        <taxon>unclassified sequences</taxon>
        <taxon>metagenomes</taxon>
        <taxon>ecological metagenomes</taxon>
    </lineage>
</organism>
<feature type="non-terminal residue" evidence="1">
    <location>
        <position position="28"/>
    </location>
</feature>